<name>A0ABU3NWZ9_9FIRM</name>
<dbReference type="GO" id="GO:0004519">
    <property type="term" value="F:endonuclease activity"/>
    <property type="evidence" value="ECO:0007669"/>
    <property type="project" value="UniProtKB-KW"/>
</dbReference>
<reference evidence="1 2" key="1">
    <citation type="submission" date="2023-07" db="EMBL/GenBank/DDBJ databases">
        <title>The novel representative of Negativicutes class, Anaeroselena agilis gen. nov. sp. nov.</title>
        <authorList>
            <person name="Prokofeva M.I."/>
            <person name="Elcheninov A.G."/>
            <person name="Klyukina A."/>
            <person name="Kublanov I.V."/>
            <person name="Frolov E.N."/>
            <person name="Podosokorskaya O.A."/>
        </authorList>
    </citation>
    <scope>NUCLEOTIDE SEQUENCE [LARGE SCALE GENOMIC DNA]</scope>
    <source>
        <strain evidence="1 2">4137-cl</strain>
    </source>
</reference>
<evidence type="ECO:0000313" key="1">
    <source>
        <dbReference type="EMBL" id="MDT8900351.1"/>
    </source>
</evidence>
<accession>A0ABU3NWZ9</accession>
<protein>
    <submittedName>
        <fullName evidence="1">HNH endonuclease</fullName>
    </submittedName>
</protein>
<proteinExistence type="predicted"/>
<dbReference type="Proteomes" id="UP001254848">
    <property type="component" value="Unassembled WGS sequence"/>
</dbReference>
<gene>
    <name evidence="1" type="ORF">Q4T40_03735</name>
</gene>
<dbReference type="EMBL" id="JAUOZS010000001">
    <property type="protein sequence ID" value="MDT8900351.1"/>
    <property type="molecule type" value="Genomic_DNA"/>
</dbReference>
<keyword evidence="1" id="KW-0255">Endonuclease</keyword>
<keyword evidence="1" id="KW-0540">Nuclease</keyword>
<evidence type="ECO:0000313" key="2">
    <source>
        <dbReference type="Proteomes" id="UP001254848"/>
    </source>
</evidence>
<comment type="caution">
    <text evidence="1">The sequence shown here is derived from an EMBL/GenBank/DDBJ whole genome shotgun (WGS) entry which is preliminary data.</text>
</comment>
<organism evidence="1 2">
    <name type="scientific">Anaeroselena agilis</name>
    <dbReference type="NCBI Taxonomy" id="3063788"/>
    <lineage>
        <taxon>Bacteria</taxon>
        <taxon>Bacillati</taxon>
        <taxon>Bacillota</taxon>
        <taxon>Negativicutes</taxon>
        <taxon>Acetonemataceae</taxon>
        <taxon>Anaeroselena</taxon>
    </lineage>
</organism>
<sequence length="277" mass="31437">MSRDNFDMTTKETLAKRVGFRCSNPNCRKLTSGPQIDSAGSINIGVAAHISAASLGGPRYDSQLTSEERKSIDNGIWLCQNCAKLIDNDSVLYSSDILLEWKHLSEKAALLEIQNNGVINLVDDREIIKFFAQCFDRPAFQDPFDQEGSMENFDKAIEDTITAINTGALRARDGGVLQKSKGKAYLSNPLWRRKMDAIGDLLRALRERYELAVRTNDIHLGSTSDERQFYCINDRQLGAWFDLTRAEILKIFSEICGEAGISSEFQFPRHRRFWRDR</sequence>
<keyword evidence="1" id="KW-0378">Hydrolase</keyword>
<keyword evidence="2" id="KW-1185">Reference proteome</keyword>
<dbReference type="RefSeq" id="WP_413778901.1">
    <property type="nucleotide sequence ID" value="NZ_JAUOZS010000001.1"/>
</dbReference>